<comment type="caution">
    <text evidence="1">The sequence shown here is derived from an EMBL/GenBank/DDBJ whole genome shotgun (WGS) entry which is preliminary data.</text>
</comment>
<dbReference type="PIRSF" id="PIRSF016624">
    <property type="entry name" value="Mu_prophg_I"/>
    <property type="match status" value="1"/>
</dbReference>
<dbReference type="Pfam" id="PF10123">
    <property type="entry name" value="Mu-like_Pro"/>
    <property type="match status" value="1"/>
</dbReference>
<proteinExistence type="predicted"/>
<keyword evidence="2" id="KW-1185">Reference proteome</keyword>
<dbReference type="InterPro" id="IPR012106">
    <property type="entry name" value="Phage_Mu_Gp1"/>
</dbReference>
<sequence>MKRGLQTAAGHAIGSAIEIAGAEPPARIQLMPIGRWKGKNGAGPYELSDRAHADAVIAATAARLGKSDFMVDYDHQAPNGAVPGVGGTAIASAWVKADDLVAADDGIWAENVQWTAKASQHIRDREYRYISPYFLHRPDGRVTLLINAGLTNTPNFDLAAVAASTTGEDLTMTIPALILAALGLGEDATVEAAVASITGLKEARTNLAATASALGLAADATGAQVQEAAASALAGKGNASELASVKAELDEIKGERITAAVATAIQAGKITPAQKDWAESYAKEKGLAAFASFLGGQATVLAPGARGKPDVDLSSDALTPDEKAVASALGLSEEAYLKTRKETAQ</sequence>
<evidence type="ECO:0000313" key="2">
    <source>
        <dbReference type="Proteomes" id="UP000266693"/>
    </source>
</evidence>
<accession>A0A396RS95</accession>
<evidence type="ECO:0000313" key="1">
    <source>
        <dbReference type="EMBL" id="RHW17193.1"/>
    </source>
</evidence>
<name>A0A396RS95_9SPHN</name>
<evidence type="ECO:0008006" key="3">
    <source>
        <dbReference type="Google" id="ProtNLM"/>
    </source>
</evidence>
<dbReference type="Proteomes" id="UP000266693">
    <property type="component" value="Unassembled WGS sequence"/>
</dbReference>
<dbReference type="EMBL" id="QWLV01000005">
    <property type="protein sequence ID" value="RHW17193.1"/>
    <property type="molecule type" value="Genomic_DNA"/>
</dbReference>
<reference evidence="1 2" key="1">
    <citation type="submission" date="2018-08" db="EMBL/GenBank/DDBJ databases">
        <title>The multiple taxonomic identification of Sphingomonas gilva.</title>
        <authorList>
            <person name="Zhu D."/>
            <person name="Zheng S."/>
        </authorList>
    </citation>
    <scope>NUCLEOTIDE SEQUENCE [LARGE SCALE GENOMIC DNA]</scope>
    <source>
        <strain evidence="1 2">ZDH117</strain>
    </source>
</reference>
<dbReference type="RefSeq" id="WP_118864360.1">
    <property type="nucleotide sequence ID" value="NZ_QWLV01000005.1"/>
</dbReference>
<protein>
    <recommendedName>
        <fullName evidence="3">Mu-like prophage I protein</fullName>
    </recommendedName>
</protein>
<organism evidence="1 2">
    <name type="scientific">Sphingomonas gilva</name>
    <dbReference type="NCBI Taxonomy" id="2305907"/>
    <lineage>
        <taxon>Bacteria</taxon>
        <taxon>Pseudomonadati</taxon>
        <taxon>Pseudomonadota</taxon>
        <taxon>Alphaproteobacteria</taxon>
        <taxon>Sphingomonadales</taxon>
        <taxon>Sphingomonadaceae</taxon>
        <taxon>Sphingomonas</taxon>
    </lineage>
</organism>
<gene>
    <name evidence="1" type="ORF">D1610_11630</name>
</gene>
<dbReference type="OrthoDB" id="7306769at2"/>
<dbReference type="AlphaFoldDB" id="A0A396RS95"/>